<proteinExistence type="predicted"/>
<accession>I4ED52</accession>
<comment type="caution">
    <text evidence="1">The sequence shown here is derived from an EMBL/GenBank/DDBJ whole genome shotgun (WGS) entry which is preliminary data.</text>
</comment>
<keyword evidence="2" id="KW-1185">Reference proteome</keyword>
<reference evidence="1 2" key="1">
    <citation type="journal article" date="2012" name="ISME J.">
        <title>Nitrification expanded: discovery, physiology and genomics of a nitrite-oxidizing bacterium from the phylum Chloroflexi.</title>
        <authorList>
            <person name="Sorokin D.Y."/>
            <person name="Lucker S."/>
            <person name="Vejmelkova D."/>
            <person name="Kostrikina N.A."/>
            <person name="Kleerebezem R."/>
            <person name="Rijpstra W.I."/>
            <person name="Damste J.S."/>
            <person name="Le Paslier D."/>
            <person name="Muyzer G."/>
            <person name="Wagner M."/>
            <person name="van Loosdrecht M.C."/>
            <person name="Daims H."/>
        </authorList>
    </citation>
    <scope>NUCLEOTIDE SEQUENCE [LARGE SCALE GENOMIC DNA]</scope>
    <source>
        <strain evidence="2">none</strain>
    </source>
</reference>
<organism evidence="1 2">
    <name type="scientific">Nitrolancea hollandica Lb</name>
    <dbReference type="NCBI Taxonomy" id="1129897"/>
    <lineage>
        <taxon>Bacteria</taxon>
        <taxon>Pseudomonadati</taxon>
        <taxon>Thermomicrobiota</taxon>
        <taxon>Thermomicrobia</taxon>
        <taxon>Sphaerobacterales</taxon>
        <taxon>Sphaerobacterineae</taxon>
        <taxon>Sphaerobacteraceae</taxon>
        <taxon>Nitrolancea</taxon>
    </lineage>
</organism>
<evidence type="ECO:0000313" key="1">
    <source>
        <dbReference type="EMBL" id="CCF82614.1"/>
    </source>
</evidence>
<dbReference type="AlphaFoldDB" id="I4ED52"/>
<dbReference type="Proteomes" id="UP000004221">
    <property type="component" value="Unassembled WGS sequence"/>
</dbReference>
<gene>
    <name evidence="1" type="ORF">NITHO_1390001</name>
</gene>
<name>I4ED52_9BACT</name>
<dbReference type="EMBL" id="CAGS01000045">
    <property type="protein sequence ID" value="CCF82614.1"/>
    <property type="molecule type" value="Genomic_DNA"/>
</dbReference>
<evidence type="ECO:0000313" key="2">
    <source>
        <dbReference type="Proteomes" id="UP000004221"/>
    </source>
</evidence>
<sequence length="146" mass="15938">MTIAYDVVGESGGKWYSVLSGGLSDAPLSDASLLTNFSASKVLRNSISNRYGVRRDYVLAIGSVRSPAVTRAAAIFDDGQFAESPVVNGIFAMFAPANGACEVRLYDERGGLLERMRPEDNQMWAFTLQREAPGGCQDWEDKFRST</sequence>
<protein>
    <submittedName>
        <fullName evidence="1">Uncharacterized protein</fullName>
    </submittedName>
</protein>